<dbReference type="Pfam" id="PF03055">
    <property type="entry name" value="RPE65"/>
    <property type="match status" value="1"/>
</dbReference>
<sequence>MGLHAIHPMKKGQKHRYAYSLDNHGDGVWWNALVKIDMEKDDSESIQWYVEDHYPSEVSFIPRPGATEEDDGVIVSTVLGNDGEKKTSYLLVLDARDMSVIATVDAPVHLPFPSHGHTCAPIDMGNGELERSCFWA</sequence>
<accession>A0ABQ6MVG7</accession>
<evidence type="ECO:0000256" key="3">
    <source>
        <dbReference type="ARBA" id="ARBA00022723"/>
    </source>
</evidence>
<dbReference type="PANTHER" id="PTHR10543:SF24">
    <property type="entry name" value="CAROTENOID ISOMEROOXYGENASE"/>
    <property type="match status" value="1"/>
</dbReference>
<keyword evidence="7" id="KW-1185">Reference proteome</keyword>
<dbReference type="Proteomes" id="UP001165060">
    <property type="component" value="Unassembled WGS sequence"/>
</dbReference>
<proteinExistence type="inferred from homology"/>
<evidence type="ECO:0000256" key="1">
    <source>
        <dbReference type="ARBA" id="ARBA00001954"/>
    </source>
</evidence>
<evidence type="ECO:0000313" key="7">
    <source>
        <dbReference type="Proteomes" id="UP001165060"/>
    </source>
</evidence>
<evidence type="ECO:0008006" key="8">
    <source>
        <dbReference type="Google" id="ProtNLM"/>
    </source>
</evidence>
<comment type="caution">
    <text evidence="6">The sequence shown here is derived from an EMBL/GenBank/DDBJ whole genome shotgun (WGS) entry which is preliminary data.</text>
</comment>
<dbReference type="EMBL" id="BRYB01000588">
    <property type="protein sequence ID" value="GMI33476.1"/>
    <property type="molecule type" value="Genomic_DNA"/>
</dbReference>
<evidence type="ECO:0000313" key="6">
    <source>
        <dbReference type="EMBL" id="GMI33476.1"/>
    </source>
</evidence>
<keyword evidence="4" id="KW-0560">Oxidoreductase</keyword>
<dbReference type="InterPro" id="IPR004294">
    <property type="entry name" value="Carotenoid_Oase"/>
</dbReference>
<organism evidence="6 7">
    <name type="scientific">Tetraparma gracilis</name>
    <dbReference type="NCBI Taxonomy" id="2962635"/>
    <lineage>
        <taxon>Eukaryota</taxon>
        <taxon>Sar</taxon>
        <taxon>Stramenopiles</taxon>
        <taxon>Ochrophyta</taxon>
        <taxon>Bolidophyceae</taxon>
        <taxon>Parmales</taxon>
        <taxon>Triparmaceae</taxon>
        <taxon>Tetraparma</taxon>
    </lineage>
</organism>
<gene>
    <name evidence="6" type="ORF">TeGR_g6587</name>
</gene>
<reference evidence="6 7" key="1">
    <citation type="journal article" date="2023" name="Commun. Biol.">
        <title>Genome analysis of Parmales, the sister group of diatoms, reveals the evolutionary specialization of diatoms from phago-mixotrophs to photoautotrophs.</title>
        <authorList>
            <person name="Ban H."/>
            <person name="Sato S."/>
            <person name="Yoshikawa S."/>
            <person name="Yamada K."/>
            <person name="Nakamura Y."/>
            <person name="Ichinomiya M."/>
            <person name="Sato N."/>
            <person name="Blanc-Mathieu R."/>
            <person name="Endo H."/>
            <person name="Kuwata A."/>
            <person name="Ogata H."/>
        </authorList>
    </citation>
    <scope>NUCLEOTIDE SEQUENCE [LARGE SCALE GENOMIC DNA]</scope>
</reference>
<dbReference type="PANTHER" id="PTHR10543">
    <property type="entry name" value="BETA-CAROTENE DIOXYGENASE"/>
    <property type="match status" value="1"/>
</dbReference>
<evidence type="ECO:0000256" key="2">
    <source>
        <dbReference type="ARBA" id="ARBA00006787"/>
    </source>
</evidence>
<keyword evidence="3" id="KW-0479">Metal-binding</keyword>
<name>A0ABQ6MVG7_9STRA</name>
<comment type="cofactor">
    <cofactor evidence="1">
        <name>Fe(2+)</name>
        <dbReference type="ChEBI" id="CHEBI:29033"/>
    </cofactor>
</comment>
<protein>
    <recommendedName>
        <fullName evidence="8">Carotenoid cleavage dioxygenase</fullName>
    </recommendedName>
</protein>
<evidence type="ECO:0000256" key="5">
    <source>
        <dbReference type="ARBA" id="ARBA00023004"/>
    </source>
</evidence>
<comment type="similarity">
    <text evidence="2">Belongs to the carotenoid oxygenase family.</text>
</comment>
<evidence type="ECO:0000256" key="4">
    <source>
        <dbReference type="ARBA" id="ARBA00023002"/>
    </source>
</evidence>
<keyword evidence="5" id="KW-0408">Iron</keyword>